<name>A0A1W1CCP6_9ZZZZ</name>
<protein>
    <recommendedName>
        <fullName evidence="2">Dienelactone hydrolase domain-containing protein</fullName>
    </recommendedName>
</protein>
<evidence type="ECO:0008006" key="2">
    <source>
        <dbReference type="Google" id="ProtNLM"/>
    </source>
</evidence>
<reference evidence="1" key="1">
    <citation type="submission" date="2016-10" db="EMBL/GenBank/DDBJ databases">
        <authorList>
            <person name="de Groot N.N."/>
        </authorList>
    </citation>
    <scope>NUCLEOTIDE SEQUENCE</scope>
</reference>
<dbReference type="Gene3D" id="3.40.50.1820">
    <property type="entry name" value="alpha/beta hydrolase"/>
    <property type="match status" value="1"/>
</dbReference>
<proteinExistence type="predicted"/>
<dbReference type="InterPro" id="IPR029058">
    <property type="entry name" value="AB_hydrolase_fold"/>
</dbReference>
<organism evidence="1">
    <name type="scientific">hydrothermal vent metagenome</name>
    <dbReference type="NCBI Taxonomy" id="652676"/>
    <lineage>
        <taxon>unclassified sequences</taxon>
        <taxon>metagenomes</taxon>
        <taxon>ecological metagenomes</taxon>
    </lineage>
</organism>
<sequence>MNKTIKRTMKKYKNIDDTYNYAFVGFPKGFGGIKEPFYGTYDEFNKQYPNIKVSKKYFTVLYMHGSSGLYRGEVYRNYIVEELGFIFFAPNSHKIKNRPIYKSPTKLKKYIKVHKVRVAEIDYNYKRLIENNFINKDDIFLMGNSEGGLATAIFKSNKFRGRIVTAFSCESSYFYKNFKLGAKKSEPFLNIIGTDDEFFAKDTKLNKNYKVTGNGIEKLKSFKNAKVVILPKAKHDLTLNIYLKDEILSFLRLWSRD</sequence>
<gene>
    <name evidence="1" type="ORF">MNB_SV-9-1306</name>
</gene>
<dbReference type="AlphaFoldDB" id="A0A1W1CCP6"/>
<dbReference type="EMBL" id="FPHG01000062">
    <property type="protein sequence ID" value="SFV63501.1"/>
    <property type="molecule type" value="Genomic_DNA"/>
</dbReference>
<dbReference type="SUPFAM" id="SSF53474">
    <property type="entry name" value="alpha/beta-Hydrolases"/>
    <property type="match status" value="1"/>
</dbReference>
<evidence type="ECO:0000313" key="1">
    <source>
        <dbReference type="EMBL" id="SFV63501.1"/>
    </source>
</evidence>
<accession>A0A1W1CCP6</accession>